<dbReference type="Proteomes" id="UP001059617">
    <property type="component" value="Chromosome"/>
</dbReference>
<dbReference type="RefSeq" id="WP_259855533.1">
    <property type="nucleotide sequence ID" value="NZ_BAAAST010000085.1"/>
</dbReference>
<name>A0ABY5VN70_9ACTN</name>
<keyword evidence="3" id="KW-1185">Reference proteome</keyword>
<reference evidence="2" key="2">
    <citation type="submission" date="2022-09" db="EMBL/GenBank/DDBJ databases">
        <title>Biosynthetic gene clusters of Dactylosporangioum fulvum.</title>
        <authorList>
            <person name="Caradec T."/>
        </authorList>
    </citation>
    <scope>NUCLEOTIDE SEQUENCE</scope>
    <source>
        <strain evidence="2">NRRL B-16292</strain>
    </source>
</reference>
<gene>
    <name evidence="2" type="ORF">Dfulv_24965</name>
</gene>
<evidence type="ECO:0000313" key="3">
    <source>
        <dbReference type="Proteomes" id="UP001059617"/>
    </source>
</evidence>
<dbReference type="EMBL" id="CP073720">
    <property type="protein sequence ID" value="UWP78441.1"/>
    <property type="molecule type" value="Genomic_DNA"/>
</dbReference>
<protein>
    <submittedName>
        <fullName evidence="2">DUF4037 domain-containing protein</fullName>
    </submittedName>
</protein>
<evidence type="ECO:0000259" key="1">
    <source>
        <dbReference type="Pfam" id="PF13228"/>
    </source>
</evidence>
<reference evidence="2" key="1">
    <citation type="submission" date="2021-04" db="EMBL/GenBank/DDBJ databases">
        <authorList>
            <person name="Hartkoorn R.C."/>
            <person name="Beaudoing E."/>
            <person name="Hot D."/>
        </authorList>
    </citation>
    <scope>NUCLEOTIDE SEQUENCE</scope>
    <source>
        <strain evidence="2">NRRL B-16292</strain>
    </source>
</reference>
<dbReference type="Pfam" id="PF13228">
    <property type="entry name" value="DUF4037"/>
    <property type="match status" value="1"/>
</dbReference>
<dbReference type="InterPro" id="IPR025117">
    <property type="entry name" value="DUF4037"/>
</dbReference>
<proteinExistence type="predicted"/>
<feature type="domain" description="DUF4037" evidence="1">
    <location>
        <begin position="141"/>
        <end position="239"/>
    </location>
</feature>
<accession>A0ABY5VN70</accession>
<evidence type="ECO:0000313" key="2">
    <source>
        <dbReference type="EMBL" id="UWP78441.1"/>
    </source>
</evidence>
<sequence>MTDFLPGLELCGVFYTEAVRPLLDTAYPGLPHAAARIGAGSDVLGYDTARSTDHDWGPRLTLFLTPDDLARHGPAIDTLLRDRLPKQVRGWPTHFAPPGERVRVMTPTTGPVAHRVDLTTVAAFSTGHLGLPGGPRTARDWLGIPGQRLLETTAGTVYHDTTGELTTLRQRLAWYPDDVWRYLLAAQWTVVAQEEAFPGRAAEAGDDLGSRIVAARLARAVMRLALLLDRRYPPYSKWLGTAYATLRLPWPLAGALTTGDPGRRQELLCDAYEAAGRWQNDLGLADPVDPGRRPFHDRPFPVVDAARYAAALTARIRDPQLSGLPLIGGIDQYADSTDVLMRPQLCHALIAAAYHAEGFSALR</sequence>
<organism evidence="2 3">
    <name type="scientific">Dactylosporangium fulvum</name>
    <dbReference type="NCBI Taxonomy" id="53359"/>
    <lineage>
        <taxon>Bacteria</taxon>
        <taxon>Bacillati</taxon>
        <taxon>Actinomycetota</taxon>
        <taxon>Actinomycetes</taxon>
        <taxon>Micromonosporales</taxon>
        <taxon>Micromonosporaceae</taxon>
        <taxon>Dactylosporangium</taxon>
    </lineage>
</organism>